<name>I1DWX2_9GAMM</name>
<evidence type="ECO:0000313" key="2">
    <source>
        <dbReference type="EMBL" id="GAB58550.1"/>
    </source>
</evidence>
<comment type="caution">
    <text evidence="2">The sequence shown here is derived from an EMBL/GenBank/DDBJ whole genome shotgun (WGS) entry which is preliminary data.</text>
</comment>
<organism evidence="2 3">
    <name type="scientific">Rheinheimera nanhaiensis E407-8</name>
    <dbReference type="NCBI Taxonomy" id="562729"/>
    <lineage>
        <taxon>Bacteria</taxon>
        <taxon>Pseudomonadati</taxon>
        <taxon>Pseudomonadota</taxon>
        <taxon>Gammaproteobacteria</taxon>
        <taxon>Chromatiales</taxon>
        <taxon>Chromatiaceae</taxon>
        <taxon>Rheinheimera</taxon>
    </lineage>
</organism>
<dbReference type="AlphaFoldDB" id="I1DWX2"/>
<keyword evidence="1" id="KW-0472">Membrane</keyword>
<reference evidence="2 3" key="1">
    <citation type="journal article" date="2012" name="J. Bacteriol.">
        <title>Genome Sequence of the Protease-Producing Bacterium Rheinheimera nanhaiensis E407-8T, Isolated from Deep-Sea Sediment of the South China Sea.</title>
        <authorList>
            <person name="Zhang X.-Y."/>
            <person name="Zhang Y.-J."/>
            <person name="Qin Q.-L."/>
            <person name="Xie B.-B."/>
            <person name="Chen X.-L."/>
            <person name="Zhou B.-C."/>
            <person name="Zhang Y.-Z."/>
        </authorList>
    </citation>
    <scope>NUCLEOTIDE SEQUENCE [LARGE SCALE GENOMIC DNA]</scope>
    <source>
        <strain evidence="2 3">E407-8</strain>
    </source>
</reference>
<protein>
    <submittedName>
        <fullName evidence="2">Uncharacterized protein</fullName>
    </submittedName>
</protein>
<dbReference type="STRING" id="562729.RNAN_1523"/>
<keyword evidence="1" id="KW-0812">Transmembrane</keyword>
<feature type="transmembrane region" description="Helical" evidence="1">
    <location>
        <begin position="9"/>
        <end position="34"/>
    </location>
</feature>
<evidence type="ECO:0000313" key="3">
    <source>
        <dbReference type="Proteomes" id="UP000004374"/>
    </source>
</evidence>
<dbReference type="OrthoDB" id="7959514at2"/>
<keyword evidence="1" id="KW-1133">Transmembrane helix</keyword>
<sequence>MRLNAFKKWALIIAGFIGVSLLLGFLLLLGMYYLTRSVQHYSACEVIEFTVAGDTFRVPPNYIWSTRGLMGCKAEGVNLHAAYPDMLPITKEESASPGLGIEITFVIGERGPNSVGARAFAEQQGFWKRAQPEVFHDLWIWTSSVSEDRLYVMPKSEVYDKVNFSCSTDGSVPYPSCRGFYNYSDDIYFSFSFSFSFSKDYLTDWQLITDRLAALVDKFKVTDDLIKEEKEENNAVKQ</sequence>
<dbReference type="EMBL" id="BAFK01000007">
    <property type="protein sequence ID" value="GAB58550.1"/>
    <property type="molecule type" value="Genomic_DNA"/>
</dbReference>
<accession>I1DWX2</accession>
<gene>
    <name evidence="2" type="ORF">RNAN_1523</name>
</gene>
<dbReference type="RefSeq" id="WP_008220326.1">
    <property type="nucleotide sequence ID" value="NZ_BAFK01000007.1"/>
</dbReference>
<dbReference type="Proteomes" id="UP000004374">
    <property type="component" value="Unassembled WGS sequence"/>
</dbReference>
<keyword evidence="3" id="KW-1185">Reference proteome</keyword>
<evidence type="ECO:0000256" key="1">
    <source>
        <dbReference type="SAM" id="Phobius"/>
    </source>
</evidence>
<proteinExistence type="predicted"/>